<dbReference type="Gene3D" id="3.40.50.720">
    <property type="entry name" value="NAD(P)-binding Rossmann-like Domain"/>
    <property type="match status" value="1"/>
</dbReference>
<proteinExistence type="inferred from homology"/>
<dbReference type="PANTHER" id="PTHR42879">
    <property type="entry name" value="3-OXOACYL-(ACYL-CARRIER-PROTEIN) REDUCTASE"/>
    <property type="match status" value="1"/>
</dbReference>
<protein>
    <submittedName>
        <fullName evidence="4">3-oxoacyl-[acyl-carrier-protein] reductase FabG</fullName>
        <ecNumber evidence="4">1.1.1.100</ecNumber>
    </submittedName>
</protein>
<evidence type="ECO:0000256" key="2">
    <source>
        <dbReference type="RuleBase" id="RU000363"/>
    </source>
</evidence>
<reference evidence="5" key="1">
    <citation type="submission" date="2019-02" db="EMBL/GenBank/DDBJ databases">
        <title>Deep-cultivation of Planctomycetes and their phenomic and genomic characterization uncovers novel biology.</title>
        <authorList>
            <person name="Wiegand S."/>
            <person name="Jogler M."/>
            <person name="Boedeker C."/>
            <person name="Pinto D."/>
            <person name="Vollmers J."/>
            <person name="Rivas-Marin E."/>
            <person name="Kohn T."/>
            <person name="Peeters S.H."/>
            <person name="Heuer A."/>
            <person name="Rast P."/>
            <person name="Oberbeckmann S."/>
            <person name="Bunk B."/>
            <person name="Jeske O."/>
            <person name="Meyerdierks A."/>
            <person name="Storesund J.E."/>
            <person name="Kallscheuer N."/>
            <person name="Luecker S."/>
            <person name="Lage O.M."/>
            <person name="Pohl T."/>
            <person name="Merkel B.J."/>
            <person name="Hornburger P."/>
            <person name="Mueller R.-W."/>
            <person name="Bruemmer F."/>
            <person name="Labrenz M."/>
            <person name="Spormann A.M."/>
            <person name="Op den Camp H."/>
            <person name="Overmann J."/>
            <person name="Amann R."/>
            <person name="Jetten M.S.M."/>
            <person name="Mascher T."/>
            <person name="Medema M.H."/>
            <person name="Devos D.P."/>
            <person name="Kaster A.-K."/>
            <person name="Ovreas L."/>
            <person name="Rohde M."/>
            <person name="Galperin M.Y."/>
            <person name="Jogler C."/>
        </authorList>
    </citation>
    <scope>NUCLEOTIDE SEQUENCE [LARGE SCALE GENOMIC DNA]</scope>
    <source>
        <strain evidence="5">Pan97</strain>
    </source>
</reference>
<dbReference type="PANTHER" id="PTHR42879:SF6">
    <property type="entry name" value="NADPH-DEPENDENT REDUCTASE BACG"/>
    <property type="match status" value="1"/>
</dbReference>
<evidence type="ECO:0000313" key="4">
    <source>
        <dbReference type="EMBL" id="QDU77706.1"/>
    </source>
</evidence>
<name>A0A518CEP8_9BACT</name>
<evidence type="ECO:0000313" key="5">
    <source>
        <dbReference type="Proteomes" id="UP000318626"/>
    </source>
</evidence>
<dbReference type="InterPro" id="IPR002347">
    <property type="entry name" value="SDR_fam"/>
</dbReference>
<dbReference type="SMART" id="SM00822">
    <property type="entry name" value="PKS_KR"/>
    <property type="match status" value="1"/>
</dbReference>
<dbReference type="PRINTS" id="PR00081">
    <property type="entry name" value="GDHRDH"/>
</dbReference>
<dbReference type="EMBL" id="CP036289">
    <property type="protein sequence ID" value="QDU77706.1"/>
    <property type="molecule type" value="Genomic_DNA"/>
</dbReference>
<dbReference type="InterPro" id="IPR036291">
    <property type="entry name" value="NAD(P)-bd_dom_sf"/>
</dbReference>
<keyword evidence="5" id="KW-1185">Reference proteome</keyword>
<dbReference type="InterPro" id="IPR050259">
    <property type="entry name" value="SDR"/>
</dbReference>
<organism evidence="4 5">
    <name type="scientific">Bremerella volcania</name>
    <dbReference type="NCBI Taxonomy" id="2527984"/>
    <lineage>
        <taxon>Bacteria</taxon>
        <taxon>Pseudomonadati</taxon>
        <taxon>Planctomycetota</taxon>
        <taxon>Planctomycetia</taxon>
        <taxon>Pirellulales</taxon>
        <taxon>Pirellulaceae</taxon>
        <taxon>Bremerella</taxon>
    </lineage>
</organism>
<dbReference type="CDD" id="cd05233">
    <property type="entry name" value="SDR_c"/>
    <property type="match status" value="1"/>
</dbReference>
<dbReference type="PRINTS" id="PR00080">
    <property type="entry name" value="SDRFAMILY"/>
</dbReference>
<dbReference type="AlphaFoldDB" id="A0A518CEP8"/>
<gene>
    <name evidence="4" type="primary">fabG_8</name>
    <name evidence="4" type="ORF">Pan97_47790</name>
</gene>
<accession>A0A518CEP8</accession>
<dbReference type="Pfam" id="PF00106">
    <property type="entry name" value="adh_short"/>
    <property type="match status" value="1"/>
</dbReference>
<comment type="similarity">
    <text evidence="1 2">Belongs to the short-chain dehydrogenases/reductases (SDR) family.</text>
</comment>
<dbReference type="FunFam" id="3.40.50.720:FF:000084">
    <property type="entry name" value="Short-chain dehydrogenase reductase"/>
    <property type="match status" value="1"/>
</dbReference>
<dbReference type="OrthoDB" id="9804774at2"/>
<keyword evidence="4" id="KW-0560">Oxidoreductase</keyword>
<dbReference type="EC" id="1.1.1.100" evidence="4"/>
<evidence type="ECO:0000259" key="3">
    <source>
        <dbReference type="SMART" id="SM00822"/>
    </source>
</evidence>
<dbReference type="KEGG" id="bvo:Pan97_47790"/>
<dbReference type="GO" id="GO:0004316">
    <property type="term" value="F:3-oxoacyl-[acyl-carrier-protein] reductase (NADPH) activity"/>
    <property type="evidence" value="ECO:0007669"/>
    <property type="project" value="UniProtKB-EC"/>
</dbReference>
<evidence type="ECO:0000256" key="1">
    <source>
        <dbReference type="ARBA" id="ARBA00006484"/>
    </source>
</evidence>
<dbReference type="RefSeq" id="WP_144976775.1">
    <property type="nucleotide sequence ID" value="NZ_CP036289.1"/>
</dbReference>
<feature type="domain" description="Ketoreductase" evidence="3">
    <location>
        <begin position="8"/>
        <end position="186"/>
    </location>
</feature>
<dbReference type="Proteomes" id="UP000318626">
    <property type="component" value="Chromosome"/>
</dbReference>
<dbReference type="SUPFAM" id="SSF51735">
    <property type="entry name" value="NAD(P)-binding Rossmann-fold domains"/>
    <property type="match status" value="1"/>
</dbReference>
<sequence>MDLQLKNKNALVTGSTKGIGYAIAQVLAQEEANVIVNGRSEKSTQAAAQSIGHGARGIAADVSTAQGCRELLDKAGQIDILVNNAGIFEPKEFTEIPDEDWERFYQVNVMSGVRLTRAVLPGMLQRNWGRILFISSESGVQIPSEMIHYGMTKAANISLVNGIARLTKGTHVTVNAILPGPTASEGVSQFVGELAAEANQSKEEFEEDFFNHARPTSLIQRFAEVEEVANTTAYYCSPLSSATNGAAIRVDGGVILGT</sequence>
<dbReference type="InterPro" id="IPR057326">
    <property type="entry name" value="KR_dom"/>
</dbReference>